<feature type="active site" description="Proton donor" evidence="7">
    <location>
        <position position="131"/>
    </location>
</feature>
<dbReference type="InterPro" id="IPR011995">
    <property type="entry name" value="OMPdecase_type-2"/>
</dbReference>
<evidence type="ECO:0000256" key="7">
    <source>
        <dbReference type="HAMAP-Rule" id="MF_01215"/>
    </source>
</evidence>
<reference evidence="9 10" key="1">
    <citation type="submission" date="2014-03" db="EMBL/GenBank/DDBJ databases">
        <title>Genomics of Bifidobacteria.</title>
        <authorList>
            <person name="Ventura M."/>
            <person name="Milani C."/>
            <person name="Lugli G.A."/>
        </authorList>
    </citation>
    <scope>NUCLEOTIDE SEQUENCE [LARGE SCALE GENOMIC DNA]</scope>
    <source>
        <strain evidence="9 10">DSM 22766</strain>
    </source>
</reference>
<evidence type="ECO:0000256" key="2">
    <source>
        <dbReference type="ARBA" id="ARBA00008847"/>
    </source>
</evidence>
<comment type="pathway">
    <text evidence="1 7">Pyrimidine metabolism; UMP biosynthesis via de novo pathway; UMP from orotate: step 2/2.</text>
</comment>
<evidence type="ECO:0000256" key="6">
    <source>
        <dbReference type="ARBA" id="ARBA00049157"/>
    </source>
</evidence>
<name>A0A086Z0K4_9BIFI</name>
<dbReference type="CDD" id="cd04725">
    <property type="entry name" value="OMP_decarboxylase_like"/>
    <property type="match status" value="1"/>
</dbReference>
<dbReference type="GO" id="GO:0004590">
    <property type="term" value="F:orotidine-5'-phosphate decarboxylase activity"/>
    <property type="evidence" value="ECO:0007669"/>
    <property type="project" value="UniProtKB-UniRule"/>
</dbReference>
<dbReference type="InterPro" id="IPR013785">
    <property type="entry name" value="Aldolase_TIM"/>
</dbReference>
<evidence type="ECO:0000256" key="1">
    <source>
        <dbReference type="ARBA" id="ARBA00004861"/>
    </source>
</evidence>
<dbReference type="EC" id="4.1.1.23" evidence="7"/>
<dbReference type="InterPro" id="IPR011060">
    <property type="entry name" value="RibuloseP-bd_barrel"/>
</dbReference>
<evidence type="ECO:0000259" key="8">
    <source>
        <dbReference type="SMART" id="SM00934"/>
    </source>
</evidence>
<dbReference type="HAMAP" id="MF_01215">
    <property type="entry name" value="OMPdecase_type2"/>
    <property type="match status" value="1"/>
</dbReference>
<dbReference type="STRING" id="1437605.AB656_02385"/>
<accession>A0A086Z0K4</accession>
<keyword evidence="5 7" id="KW-0456">Lyase</keyword>
<dbReference type="PANTHER" id="PTHR43375:SF1">
    <property type="entry name" value="OROTIDINE 5'-PHOSPHATE DECARBOXYLASE"/>
    <property type="match status" value="1"/>
</dbReference>
<keyword evidence="10" id="KW-1185">Reference proteome</keyword>
<dbReference type="UniPathway" id="UPA00070">
    <property type="reaction ID" value="UER00120"/>
</dbReference>
<dbReference type="EMBL" id="JGYK01000001">
    <property type="protein sequence ID" value="KFI40054.1"/>
    <property type="molecule type" value="Genomic_DNA"/>
</dbReference>
<sequence>MDRLAAAIAGKEGNPSLVGLDPRPALLPDQLIRQAVETTRAKSGIPDLTPAGVDDLEPDDRRRLDESWAYELAQAYVRFNLSVLDAVADLVPAVKPQIAMYEALGAPGIEAYLSTCRAARERGLYVIGDVKRGDIGSTASAYACHLSGLPLTWGQACLQVEAGTDPAHREAPAPSPWQEDAITVNPYLGSDGIEPFVQAAQAHDKDIFVLVRTSNPSSSQIQELPLADGQEGRNLCQRVGELVEEWGASSVGSCGYSRIGAVVGATQPQVGALLRQAMPHTFFLLPGYGAQGGTAKDAAAMFGPDGSGAIVNSSRGIIGAWKRSGSWSPSLSLEVALGLVSSEARKAAVTMKTELTQAVKETK</sequence>
<dbReference type="InterPro" id="IPR018089">
    <property type="entry name" value="OMPdecase_AS"/>
</dbReference>
<keyword evidence="4 7" id="KW-0665">Pyrimidine biosynthesis</keyword>
<dbReference type="Proteomes" id="UP000029015">
    <property type="component" value="Unassembled WGS sequence"/>
</dbReference>
<dbReference type="AlphaFoldDB" id="A0A086Z0K4"/>
<comment type="similarity">
    <text evidence="2 7">Belongs to the OMP decarboxylase family. Type 2 subfamily.</text>
</comment>
<dbReference type="NCBIfam" id="TIGR02127">
    <property type="entry name" value="pyrF_sub2"/>
    <property type="match status" value="1"/>
</dbReference>
<gene>
    <name evidence="7" type="primary">pyrF</name>
    <name evidence="9" type="ORF">BACT_0756</name>
</gene>
<dbReference type="RefSeq" id="WP_033504458.1">
    <property type="nucleotide sequence ID" value="NZ_CP011786.1"/>
</dbReference>
<dbReference type="PROSITE" id="PS00156">
    <property type="entry name" value="OMPDECASE"/>
    <property type="match status" value="1"/>
</dbReference>
<comment type="caution">
    <text evidence="9">The sequence shown here is derived from an EMBL/GenBank/DDBJ whole genome shotgun (WGS) entry which is preliminary data.</text>
</comment>
<keyword evidence="3 7" id="KW-0210">Decarboxylase</keyword>
<dbReference type="SMART" id="SM00934">
    <property type="entry name" value="OMPdecase"/>
    <property type="match status" value="1"/>
</dbReference>
<protein>
    <recommendedName>
        <fullName evidence="7">Orotidine 5'-phosphate decarboxylase</fullName>
        <ecNumber evidence="7">4.1.1.23</ecNumber>
    </recommendedName>
    <alternativeName>
        <fullName evidence="7">OMP decarboxylase</fullName>
        <shortName evidence="7">OMPDCase</shortName>
        <shortName evidence="7">OMPdecase</shortName>
    </alternativeName>
</protein>
<dbReference type="PATRIC" id="fig|1437605.7.peg.492"/>
<organism evidence="9 10">
    <name type="scientific">Bifidobacterium actinocoloniiforme DSM 22766</name>
    <dbReference type="NCBI Taxonomy" id="1437605"/>
    <lineage>
        <taxon>Bacteria</taxon>
        <taxon>Bacillati</taxon>
        <taxon>Actinomycetota</taxon>
        <taxon>Actinomycetes</taxon>
        <taxon>Bifidobacteriales</taxon>
        <taxon>Bifidobacteriaceae</taxon>
        <taxon>Bifidobacterium</taxon>
    </lineage>
</organism>
<dbReference type="GO" id="GO:0006207">
    <property type="term" value="P:'de novo' pyrimidine nucleobase biosynthetic process"/>
    <property type="evidence" value="ECO:0007669"/>
    <property type="project" value="InterPro"/>
</dbReference>
<dbReference type="OrthoDB" id="9808470at2"/>
<dbReference type="InterPro" id="IPR001754">
    <property type="entry name" value="OMPdeCOase_dom"/>
</dbReference>
<dbReference type="KEGG" id="bact:AB656_02385"/>
<comment type="catalytic activity">
    <reaction evidence="6 7">
        <text>orotidine 5'-phosphate + H(+) = UMP + CO2</text>
        <dbReference type="Rhea" id="RHEA:11596"/>
        <dbReference type="ChEBI" id="CHEBI:15378"/>
        <dbReference type="ChEBI" id="CHEBI:16526"/>
        <dbReference type="ChEBI" id="CHEBI:57538"/>
        <dbReference type="ChEBI" id="CHEBI:57865"/>
        <dbReference type="EC" id="4.1.1.23"/>
    </reaction>
</comment>
<dbReference type="eggNOG" id="COG0284">
    <property type="taxonomic scope" value="Bacteria"/>
</dbReference>
<evidence type="ECO:0000313" key="10">
    <source>
        <dbReference type="Proteomes" id="UP000029015"/>
    </source>
</evidence>
<dbReference type="Pfam" id="PF00215">
    <property type="entry name" value="OMPdecase"/>
    <property type="match status" value="2"/>
</dbReference>
<feature type="domain" description="Orotidine 5'-phosphate decarboxylase" evidence="8">
    <location>
        <begin position="15"/>
        <end position="330"/>
    </location>
</feature>
<dbReference type="PANTHER" id="PTHR43375">
    <property type="entry name" value="OROTIDINE 5'-PHOSPHATE DECARBOXYLASE"/>
    <property type="match status" value="1"/>
</dbReference>
<evidence type="ECO:0000256" key="5">
    <source>
        <dbReference type="ARBA" id="ARBA00023239"/>
    </source>
</evidence>
<evidence type="ECO:0000256" key="4">
    <source>
        <dbReference type="ARBA" id="ARBA00022975"/>
    </source>
</evidence>
<evidence type="ECO:0000313" key="9">
    <source>
        <dbReference type="EMBL" id="KFI40054.1"/>
    </source>
</evidence>
<proteinExistence type="inferred from homology"/>
<dbReference type="SUPFAM" id="SSF51366">
    <property type="entry name" value="Ribulose-phoshate binding barrel"/>
    <property type="match status" value="1"/>
</dbReference>
<dbReference type="GO" id="GO:0044205">
    <property type="term" value="P:'de novo' UMP biosynthetic process"/>
    <property type="evidence" value="ECO:0007669"/>
    <property type="project" value="UniProtKB-UniRule"/>
</dbReference>
<dbReference type="Gene3D" id="3.20.20.70">
    <property type="entry name" value="Aldolase class I"/>
    <property type="match status" value="1"/>
</dbReference>
<evidence type="ECO:0000256" key="3">
    <source>
        <dbReference type="ARBA" id="ARBA00022793"/>
    </source>
</evidence>